<dbReference type="Proteomes" id="UP000000493">
    <property type="component" value="Chromosome"/>
</dbReference>
<dbReference type="AlphaFoldDB" id="A0A7U3ZPM0"/>
<gene>
    <name evidence="1" type="ordered locus">Runsl_4674</name>
</gene>
<evidence type="ECO:0000313" key="1">
    <source>
        <dbReference type="EMBL" id="AEI50993.1"/>
    </source>
</evidence>
<protein>
    <submittedName>
        <fullName evidence="1">Uncharacterized protein</fullName>
    </submittedName>
</protein>
<organism evidence="1 2">
    <name type="scientific">Runella slithyformis (strain ATCC 29530 / DSM 19594 / LMG 11500 / NCIMB 11436 / LSU 4)</name>
    <dbReference type="NCBI Taxonomy" id="761193"/>
    <lineage>
        <taxon>Bacteria</taxon>
        <taxon>Pseudomonadati</taxon>
        <taxon>Bacteroidota</taxon>
        <taxon>Cytophagia</taxon>
        <taxon>Cytophagales</taxon>
        <taxon>Spirosomataceae</taxon>
        <taxon>Runella</taxon>
    </lineage>
</organism>
<dbReference type="EMBL" id="CP002859">
    <property type="protein sequence ID" value="AEI50993.1"/>
    <property type="molecule type" value="Genomic_DNA"/>
</dbReference>
<accession>A0A7U3ZPM0</accession>
<sequence>MKKILLCMGVWLGVVSACKNPIDGLEIRFKKPYPVALDVQYYTAAGDSVPTSTQVILTGPDADRLITTVNTKKIKVSSDGALYLSIDSLGPRPSPEKPLRYTVVVKSPGFVDAILPVEMKRDVQRSAVMIMQRVGAQSPVSIAQTNADGQGALNREWSFETSTPILSGQSPAQALLPKGTQLKDVQGAVVSGTLTARFQSVDITKPLTTFLNNPITNQTIVKPLLPGGAAAGANQQLTQVAGAFLLQLHNDQYQLVKTLSQPMQVRFSVSPQLYHPMERRAVQAGDAIPLYSYDAATEQWQTETPGKLQKSANDGLEYVAELSHLSLWVAGFTKQKCDTGPSFKIKSSLPATNLQYRAEVINDATGARLQVFNTTVNNGEVIKISGLESDQFVRLRLNDVLGTAVVNSALVNGCSGEVQEVDVSSFKKQIQKCPNGPGFKIRSVLPNSDYRYSFTVVNAETNAQLQSFQTTANNNEIIRLSGLDSDQKVRLRIADIVSSAVAVSEPVDACAGNTEQVIDITSFKIPPQRCAASPVFRISSTLPNSDRRYSFEVIDAETKGRIQFFQTTANNGELVRLGGFFDNTGKIQLRIYDIVSAAQVLSGVVESCSNVTLTLVLENFKTPPPKCTVPLGFRVKSILPSSSAAYQVQVINAANGGVMQSFSSTINNGQVININGLYSEETVRLRIMDNLSGAVALSAAVGGCNTTLQEIDVSSFKKPILKCPSPLTFSVRSSLPVSGRIYNGEVIRVSDNTVLQTFTTSLNNGNVIRINGLDAEQNVRLRIYDSQSTAIANSASVDACDAGTQIIDVTSFRVPPDIKPGQVLITLQFPCNELDKTKLPTLVLYGRFRETGTLQWKSLPNLAYAEGKSSFSILTDLLEVGKTYDFQAGPAPGYYSFSENAYKLEKADWIIRIKTDEYCK</sequence>
<proteinExistence type="predicted"/>
<evidence type="ECO:0000313" key="2">
    <source>
        <dbReference type="Proteomes" id="UP000000493"/>
    </source>
</evidence>
<reference evidence="2" key="1">
    <citation type="submission" date="2011-06" db="EMBL/GenBank/DDBJ databases">
        <title>The complete genome of chromosome of Runella slithyformis DSM 19594.</title>
        <authorList>
            <consortium name="US DOE Joint Genome Institute (JGI-PGF)"/>
            <person name="Lucas S."/>
            <person name="Han J."/>
            <person name="Lapidus A."/>
            <person name="Bruce D."/>
            <person name="Goodwin L."/>
            <person name="Pitluck S."/>
            <person name="Peters L."/>
            <person name="Kyrpides N."/>
            <person name="Mavromatis K."/>
            <person name="Ivanova N."/>
            <person name="Ovchinnikova G."/>
            <person name="Zhang X."/>
            <person name="Misra M."/>
            <person name="Detter J.C."/>
            <person name="Tapia R."/>
            <person name="Han C."/>
            <person name="Land M."/>
            <person name="Hauser L."/>
            <person name="Markowitz V."/>
            <person name="Cheng J.-F."/>
            <person name="Hugenholtz P."/>
            <person name="Woyke T."/>
            <person name="Wu D."/>
            <person name="Tindall B."/>
            <person name="Faehrich R."/>
            <person name="Brambilla E."/>
            <person name="Klenk H.-P."/>
            <person name="Eisen J.A."/>
        </authorList>
    </citation>
    <scope>NUCLEOTIDE SEQUENCE [LARGE SCALE GENOMIC DNA]</scope>
    <source>
        <strain evidence="2">ATCC 29530 / DSM 19594 / LMG 11500 / NCIMB 11436 / LSU 4</strain>
    </source>
</reference>
<name>A0A7U3ZPM0_RUNSL</name>
<dbReference type="PROSITE" id="PS51257">
    <property type="entry name" value="PROKAR_LIPOPROTEIN"/>
    <property type="match status" value="1"/>
</dbReference>
<dbReference type="KEGG" id="rsi:Runsl_4674"/>
<keyword evidence="2" id="KW-1185">Reference proteome</keyword>
<dbReference type="RefSeq" id="WP_013930282.1">
    <property type="nucleotide sequence ID" value="NC_015703.1"/>
</dbReference>
<reference evidence="1 2" key="2">
    <citation type="journal article" date="2012" name="Stand. Genomic Sci.">
        <title>Complete genome sequence of the aquatic bacterium Runella slithyformis type strain (LSU 4(T)).</title>
        <authorList>
            <person name="Copeland A."/>
            <person name="Zhang X."/>
            <person name="Misra M."/>
            <person name="Lapidus A."/>
            <person name="Nolan M."/>
            <person name="Lucas S."/>
            <person name="Deshpande S."/>
            <person name="Cheng J.F."/>
            <person name="Tapia R."/>
            <person name="Goodwin L.A."/>
            <person name="Pitluck S."/>
            <person name="Liolios K."/>
            <person name="Pagani I."/>
            <person name="Ivanova N."/>
            <person name="Mikhailova N."/>
            <person name="Pati A."/>
            <person name="Chen A."/>
            <person name="Palaniappan K."/>
            <person name="Land M."/>
            <person name="Hauser L."/>
            <person name="Pan C."/>
            <person name="Jeffries C.D."/>
            <person name="Detter J.C."/>
            <person name="Brambilla E.M."/>
            <person name="Rohde M."/>
            <person name="Djao O.D."/>
            <person name="Goker M."/>
            <person name="Sikorski J."/>
            <person name="Tindall B.J."/>
            <person name="Woyke T."/>
            <person name="Bristow J."/>
            <person name="Eisen J.A."/>
            <person name="Markowitz V."/>
            <person name="Hugenholtz P."/>
            <person name="Kyrpides N.C."/>
            <person name="Klenk H.P."/>
            <person name="Mavromatis K."/>
        </authorList>
    </citation>
    <scope>NUCLEOTIDE SEQUENCE [LARGE SCALE GENOMIC DNA]</scope>
    <source>
        <strain evidence="2">ATCC 29530 / DSM 19594 / LMG 11500 / NCIMB 11436 / LSU 4</strain>
    </source>
</reference>